<dbReference type="Pfam" id="PF00583">
    <property type="entry name" value="Acetyltransf_1"/>
    <property type="match status" value="1"/>
</dbReference>
<keyword evidence="3" id="KW-1185">Reference proteome</keyword>
<dbReference type="Proteomes" id="UP001235712">
    <property type="component" value="Unassembled WGS sequence"/>
</dbReference>
<evidence type="ECO:0000313" key="3">
    <source>
        <dbReference type="Proteomes" id="UP001235712"/>
    </source>
</evidence>
<dbReference type="InterPro" id="IPR000182">
    <property type="entry name" value="GNAT_dom"/>
</dbReference>
<proteinExistence type="predicted"/>
<evidence type="ECO:0000313" key="2">
    <source>
        <dbReference type="EMBL" id="MDP9829036.1"/>
    </source>
</evidence>
<feature type="domain" description="N-acetyltransferase" evidence="1">
    <location>
        <begin position="133"/>
        <end position="266"/>
    </location>
</feature>
<name>A0ABT9P909_9ACTN</name>
<dbReference type="SUPFAM" id="SSF55729">
    <property type="entry name" value="Acyl-CoA N-acyltransferases (Nat)"/>
    <property type="match status" value="1"/>
</dbReference>
<evidence type="ECO:0000259" key="1">
    <source>
        <dbReference type="PROSITE" id="PS51186"/>
    </source>
</evidence>
<sequence length="266" mass="27974">MKHPRPAPDVLEGIEAEFMLRYQADAPPATQEQLGIRTARIGGGVALSMRHDPTHYWSKALGFAGSPVTGELIGELVAFYRANETVRAGIQIAPSLLPEDWDDIAVAHGLKPGSGIHKLAGRIEELTFGGSDLRIAAIGTGDAHQWATVLLTGFGMPPAGLLGMAEAIASNPAFRAFGAWDGDQLVAVGNLMIQGPVASLNAGATLPAYRGRGAQSALIAARARAAADAGCQWVVSETGESGASLNNMLRAGLESVYLRRNWIWEA</sequence>
<comment type="caution">
    <text evidence="2">The sequence shown here is derived from an EMBL/GenBank/DDBJ whole genome shotgun (WGS) entry which is preliminary data.</text>
</comment>
<gene>
    <name evidence="2" type="ORF">J2S57_004785</name>
</gene>
<dbReference type="EMBL" id="JAUSQZ010000001">
    <property type="protein sequence ID" value="MDP9829036.1"/>
    <property type="molecule type" value="Genomic_DNA"/>
</dbReference>
<dbReference type="InterPro" id="IPR016181">
    <property type="entry name" value="Acyl_CoA_acyltransferase"/>
</dbReference>
<reference evidence="2 3" key="1">
    <citation type="submission" date="2023-07" db="EMBL/GenBank/DDBJ databases">
        <title>Sequencing the genomes of 1000 actinobacteria strains.</title>
        <authorList>
            <person name="Klenk H.-P."/>
        </authorList>
    </citation>
    <scope>NUCLEOTIDE SEQUENCE [LARGE SCALE GENOMIC DNA]</scope>
    <source>
        <strain evidence="2 3">DSM 44388</strain>
    </source>
</reference>
<protein>
    <submittedName>
        <fullName evidence="2">GNAT superfamily N-acetyltransferase</fullName>
    </submittedName>
</protein>
<accession>A0ABT9P909</accession>
<dbReference type="PROSITE" id="PS51186">
    <property type="entry name" value="GNAT"/>
    <property type="match status" value="1"/>
</dbReference>
<dbReference type="Gene3D" id="3.40.630.30">
    <property type="match status" value="1"/>
</dbReference>
<dbReference type="RefSeq" id="WP_307246838.1">
    <property type="nucleotide sequence ID" value="NZ_JAUSQZ010000001.1"/>
</dbReference>
<organism evidence="2 3">
    <name type="scientific">Kineosporia succinea</name>
    <dbReference type="NCBI Taxonomy" id="84632"/>
    <lineage>
        <taxon>Bacteria</taxon>
        <taxon>Bacillati</taxon>
        <taxon>Actinomycetota</taxon>
        <taxon>Actinomycetes</taxon>
        <taxon>Kineosporiales</taxon>
        <taxon>Kineosporiaceae</taxon>
        <taxon>Kineosporia</taxon>
    </lineage>
</organism>